<evidence type="ECO:0000256" key="1">
    <source>
        <dbReference type="ARBA" id="ARBA00009437"/>
    </source>
</evidence>
<feature type="domain" description="HTH lysR-type" evidence="5">
    <location>
        <begin position="1"/>
        <end position="58"/>
    </location>
</feature>
<comment type="similarity">
    <text evidence="1">Belongs to the LysR transcriptional regulatory family.</text>
</comment>
<keyword evidence="2" id="KW-0805">Transcription regulation</keyword>
<reference evidence="6" key="1">
    <citation type="submission" date="2020-11" db="EMBL/GenBank/DDBJ databases">
        <title>Azospira inquinata sp. nov.</title>
        <authorList>
            <person name="Moe W.M."/>
            <person name="Mikes M.C."/>
        </authorList>
    </citation>
    <scope>NUCLEOTIDE SEQUENCE</scope>
    <source>
        <strain evidence="6">Azo-3</strain>
    </source>
</reference>
<dbReference type="FunFam" id="1.10.10.10:FF:000001">
    <property type="entry name" value="LysR family transcriptional regulator"/>
    <property type="match status" value="1"/>
</dbReference>
<evidence type="ECO:0000259" key="5">
    <source>
        <dbReference type="PROSITE" id="PS50931"/>
    </source>
</evidence>
<dbReference type="PROSITE" id="PS50931">
    <property type="entry name" value="HTH_LYSR"/>
    <property type="match status" value="1"/>
</dbReference>
<dbReference type="PANTHER" id="PTHR30126">
    <property type="entry name" value="HTH-TYPE TRANSCRIPTIONAL REGULATOR"/>
    <property type="match status" value="1"/>
</dbReference>
<dbReference type="RefSeq" id="WP_216126886.1">
    <property type="nucleotide sequence ID" value="NZ_CP064782.1"/>
</dbReference>
<keyword evidence="4" id="KW-0804">Transcription</keyword>
<evidence type="ECO:0000256" key="4">
    <source>
        <dbReference type="ARBA" id="ARBA00023163"/>
    </source>
</evidence>
<keyword evidence="7" id="KW-1185">Reference proteome</keyword>
<evidence type="ECO:0000256" key="2">
    <source>
        <dbReference type="ARBA" id="ARBA00023015"/>
    </source>
</evidence>
<dbReference type="CDD" id="cd08442">
    <property type="entry name" value="PBP2_YofA_SoxR_like"/>
    <property type="match status" value="1"/>
</dbReference>
<dbReference type="PANTHER" id="PTHR30126:SF40">
    <property type="entry name" value="HTH-TYPE TRANSCRIPTIONAL REGULATOR GLTR"/>
    <property type="match status" value="1"/>
</dbReference>
<dbReference type="Proteomes" id="UP000683428">
    <property type="component" value="Chromosome"/>
</dbReference>
<dbReference type="InterPro" id="IPR000847">
    <property type="entry name" value="LysR_HTH_N"/>
</dbReference>
<dbReference type="AlphaFoldDB" id="A0A975XV54"/>
<gene>
    <name evidence="6" type="ORF">Azoinq_02390</name>
</gene>
<name>A0A975XV54_9RHOO</name>
<dbReference type="GO" id="GO:0003700">
    <property type="term" value="F:DNA-binding transcription factor activity"/>
    <property type="evidence" value="ECO:0007669"/>
    <property type="project" value="InterPro"/>
</dbReference>
<evidence type="ECO:0000313" key="7">
    <source>
        <dbReference type="Proteomes" id="UP000683428"/>
    </source>
</evidence>
<protein>
    <submittedName>
        <fullName evidence="6">LysR family transcriptional regulator</fullName>
    </submittedName>
</protein>
<proteinExistence type="inferred from homology"/>
<evidence type="ECO:0000313" key="6">
    <source>
        <dbReference type="EMBL" id="QWT49487.1"/>
    </source>
</evidence>
<dbReference type="KEGG" id="aiq:Azoinq_02390"/>
<organism evidence="6 7">
    <name type="scientific">Azospira inquinata</name>
    <dbReference type="NCBI Taxonomy" id="2785627"/>
    <lineage>
        <taxon>Bacteria</taxon>
        <taxon>Pseudomonadati</taxon>
        <taxon>Pseudomonadota</taxon>
        <taxon>Betaproteobacteria</taxon>
        <taxon>Rhodocyclales</taxon>
        <taxon>Rhodocyclaceae</taxon>
        <taxon>Azospira</taxon>
    </lineage>
</organism>
<accession>A0A975XV54</accession>
<dbReference type="Pfam" id="PF03466">
    <property type="entry name" value="LysR_substrate"/>
    <property type="match status" value="1"/>
</dbReference>
<sequence length="296" mass="32480">MDLNDLHIFRTVIREGGVTRAAVRLNRVQSNVTTRIRQLEEDLGVTLFLREGRRLVPTNAGRQLLDYADRLLALANEARQSLADDVPRGQLRLGSMETTAGVRLAEPLARFHRRYPDVRLELQTRGTRGLVAQVLAGELDLALVASPVADPRLAREVLFEEELVLVSDAAQPPMVAATELQCRTIISFEEGCAYRTRLEAWFSRAGIMPERIVPVSSYQTILGCVLAGMGVALLPRRVVESYGARSGLRLHPLAGDEGRVATLAVWRQGGDTAAIRALLACLREGEGEGEAARRVA</sequence>
<dbReference type="EMBL" id="CP064782">
    <property type="protein sequence ID" value="QWT49487.1"/>
    <property type="molecule type" value="Genomic_DNA"/>
</dbReference>
<dbReference type="GO" id="GO:0000976">
    <property type="term" value="F:transcription cis-regulatory region binding"/>
    <property type="evidence" value="ECO:0007669"/>
    <property type="project" value="TreeGrafter"/>
</dbReference>
<dbReference type="InterPro" id="IPR005119">
    <property type="entry name" value="LysR_subst-bd"/>
</dbReference>
<evidence type="ECO:0000256" key="3">
    <source>
        <dbReference type="ARBA" id="ARBA00023125"/>
    </source>
</evidence>
<keyword evidence="3" id="KW-0238">DNA-binding</keyword>
<dbReference type="Pfam" id="PF00126">
    <property type="entry name" value="HTH_1"/>
    <property type="match status" value="1"/>
</dbReference>